<dbReference type="PROSITE" id="PS01031">
    <property type="entry name" value="SHSP"/>
    <property type="match status" value="1"/>
</dbReference>
<dbReference type="CDD" id="cd06464">
    <property type="entry name" value="ACD_sHsps-like"/>
    <property type="match status" value="1"/>
</dbReference>
<dbReference type="OrthoDB" id="670468at2"/>
<dbReference type="RefSeq" id="WP_089677942.1">
    <property type="nucleotide sequence ID" value="NZ_FNFO01000001.1"/>
</dbReference>
<feature type="domain" description="SHSP" evidence="3">
    <location>
        <begin position="38"/>
        <end position="149"/>
    </location>
</feature>
<evidence type="ECO:0000313" key="4">
    <source>
        <dbReference type="EMBL" id="SDJ80624.1"/>
    </source>
</evidence>
<name>A0A1G8WQQ3_9BACT</name>
<keyword evidence="5" id="KW-1185">Reference proteome</keyword>
<organism evidence="4 5">
    <name type="scientific">Catalinimonas alkaloidigena</name>
    <dbReference type="NCBI Taxonomy" id="1075417"/>
    <lineage>
        <taxon>Bacteria</taxon>
        <taxon>Pseudomonadati</taxon>
        <taxon>Bacteroidota</taxon>
        <taxon>Cytophagia</taxon>
        <taxon>Cytophagales</taxon>
        <taxon>Catalimonadaceae</taxon>
        <taxon>Catalinimonas</taxon>
    </lineage>
</organism>
<proteinExistence type="inferred from homology"/>
<protein>
    <submittedName>
        <fullName evidence="4">HSP20 family protein</fullName>
    </submittedName>
</protein>
<dbReference type="STRING" id="1075417.SAMN05421823_101158"/>
<evidence type="ECO:0000259" key="3">
    <source>
        <dbReference type="PROSITE" id="PS01031"/>
    </source>
</evidence>
<evidence type="ECO:0000256" key="2">
    <source>
        <dbReference type="RuleBase" id="RU003616"/>
    </source>
</evidence>
<comment type="similarity">
    <text evidence="1 2">Belongs to the small heat shock protein (HSP20) family.</text>
</comment>
<dbReference type="InterPro" id="IPR002068">
    <property type="entry name" value="A-crystallin/Hsp20_dom"/>
</dbReference>
<accession>A0A1G8WQQ3</accession>
<dbReference type="Pfam" id="PF00011">
    <property type="entry name" value="HSP20"/>
    <property type="match status" value="1"/>
</dbReference>
<dbReference type="SUPFAM" id="SSF49764">
    <property type="entry name" value="HSP20-like chaperones"/>
    <property type="match status" value="1"/>
</dbReference>
<dbReference type="Gene3D" id="2.60.40.790">
    <property type="match status" value="1"/>
</dbReference>
<sequence length="149" mass="17313">MYRKHYGAGSGSDFGPAWKRGSYEHFNKFWKGMQQNFYRRPKYNIPLNIVEKDTFYEVYVYAVTFSKENISISVVDDVLYISGTRTVDEGNLPNFSRQEYPIKSFERMLNLNGQVDPTDIKARQEDGVLIITLPKSPEAQKPEQKITID</sequence>
<dbReference type="InterPro" id="IPR008978">
    <property type="entry name" value="HSP20-like_chaperone"/>
</dbReference>
<dbReference type="PANTHER" id="PTHR11527">
    <property type="entry name" value="HEAT-SHOCK PROTEIN 20 FAMILY MEMBER"/>
    <property type="match status" value="1"/>
</dbReference>
<dbReference type="EMBL" id="FNFO01000001">
    <property type="protein sequence ID" value="SDJ80624.1"/>
    <property type="molecule type" value="Genomic_DNA"/>
</dbReference>
<evidence type="ECO:0000256" key="1">
    <source>
        <dbReference type="PROSITE-ProRule" id="PRU00285"/>
    </source>
</evidence>
<dbReference type="AlphaFoldDB" id="A0A1G8WQQ3"/>
<reference evidence="4 5" key="1">
    <citation type="submission" date="2016-10" db="EMBL/GenBank/DDBJ databases">
        <authorList>
            <person name="de Groot N.N."/>
        </authorList>
    </citation>
    <scope>NUCLEOTIDE SEQUENCE [LARGE SCALE GENOMIC DNA]</scope>
    <source>
        <strain evidence="4 5">DSM 25186</strain>
    </source>
</reference>
<dbReference type="InterPro" id="IPR031107">
    <property type="entry name" value="Small_HSP"/>
</dbReference>
<gene>
    <name evidence="4" type="ORF">SAMN05421823_101158</name>
</gene>
<dbReference type="Proteomes" id="UP000198510">
    <property type="component" value="Unassembled WGS sequence"/>
</dbReference>
<evidence type="ECO:0000313" key="5">
    <source>
        <dbReference type="Proteomes" id="UP000198510"/>
    </source>
</evidence>